<dbReference type="STRING" id="448386.A0A2V3J6A0"/>
<reference evidence="2 3" key="1">
    <citation type="journal article" date="2018" name="Mol. Biol. Evol.">
        <title>Analysis of the draft genome of the red seaweed Gracilariopsis chorda provides insights into genome size evolution in Rhodophyta.</title>
        <authorList>
            <person name="Lee J."/>
            <person name="Yang E.C."/>
            <person name="Graf L."/>
            <person name="Yang J.H."/>
            <person name="Qiu H."/>
            <person name="Zel Zion U."/>
            <person name="Chan C.X."/>
            <person name="Stephens T.G."/>
            <person name="Weber A.P.M."/>
            <person name="Boo G.H."/>
            <person name="Boo S.M."/>
            <person name="Kim K.M."/>
            <person name="Shin Y."/>
            <person name="Jung M."/>
            <person name="Lee S.J."/>
            <person name="Yim H.S."/>
            <person name="Lee J.H."/>
            <person name="Bhattacharya D."/>
            <person name="Yoon H.S."/>
        </authorList>
    </citation>
    <scope>NUCLEOTIDE SEQUENCE [LARGE SCALE GENOMIC DNA]</scope>
    <source>
        <strain evidence="2 3">SKKU-2015</strain>
        <tissue evidence="2">Whole body</tissue>
    </source>
</reference>
<dbReference type="SUPFAM" id="SSF56235">
    <property type="entry name" value="N-terminal nucleophile aminohydrolases (Ntn hydrolases)"/>
    <property type="match status" value="1"/>
</dbReference>
<dbReference type="Pfam" id="PF01019">
    <property type="entry name" value="G_glu_transpept"/>
    <property type="match status" value="1"/>
</dbReference>
<name>A0A2V3J6A0_9FLOR</name>
<dbReference type="OrthoDB" id="2015213at2759"/>
<comment type="caution">
    <text evidence="2">The sequence shown here is derived from an EMBL/GenBank/DDBJ whole genome shotgun (WGS) entry which is preliminary data.</text>
</comment>
<evidence type="ECO:0000256" key="1">
    <source>
        <dbReference type="SAM" id="MobiDB-lite"/>
    </source>
</evidence>
<accession>A0A2V3J6A0</accession>
<organism evidence="2 3">
    <name type="scientific">Gracilariopsis chorda</name>
    <dbReference type="NCBI Taxonomy" id="448386"/>
    <lineage>
        <taxon>Eukaryota</taxon>
        <taxon>Rhodophyta</taxon>
        <taxon>Florideophyceae</taxon>
        <taxon>Rhodymeniophycidae</taxon>
        <taxon>Gracilariales</taxon>
        <taxon>Gracilariaceae</taxon>
        <taxon>Gracilariopsis</taxon>
    </lineage>
</organism>
<evidence type="ECO:0000313" key="2">
    <source>
        <dbReference type="EMBL" id="PXF49951.1"/>
    </source>
</evidence>
<dbReference type="PANTHER" id="PTHR43881:SF1">
    <property type="entry name" value="GAMMA-GLUTAMYLTRANSPEPTIDASE (AFU_ORTHOLOGUE AFUA_4G13580)"/>
    <property type="match status" value="1"/>
</dbReference>
<feature type="region of interest" description="Disordered" evidence="1">
    <location>
        <begin position="1"/>
        <end position="24"/>
    </location>
</feature>
<gene>
    <name evidence="2" type="ORF">BWQ96_00111</name>
</gene>
<dbReference type="GO" id="GO:0016740">
    <property type="term" value="F:transferase activity"/>
    <property type="evidence" value="ECO:0007669"/>
    <property type="project" value="UniProtKB-KW"/>
</dbReference>
<dbReference type="AlphaFoldDB" id="A0A2V3J6A0"/>
<dbReference type="InterPro" id="IPR052896">
    <property type="entry name" value="GGT-like_enzyme"/>
</dbReference>
<dbReference type="PRINTS" id="PR01210">
    <property type="entry name" value="GGTRANSPTASE"/>
</dbReference>
<dbReference type="Gene3D" id="3.60.20.40">
    <property type="match status" value="1"/>
</dbReference>
<dbReference type="Proteomes" id="UP000247409">
    <property type="component" value="Unassembled WGS sequence"/>
</dbReference>
<dbReference type="PANTHER" id="PTHR43881">
    <property type="entry name" value="GAMMA-GLUTAMYLTRANSPEPTIDASE (AFU_ORTHOLOGUE AFUA_4G13580)"/>
    <property type="match status" value="1"/>
</dbReference>
<keyword evidence="2" id="KW-0808">Transferase</keyword>
<proteinExistence type="predicted"/>
<dbReference type="Gene3D" id="1.10.246.130">
    <property type="match status" value="1"/>
</dbReference>
<keyword evidence="3" id="KW-1185">Reference proteome</keyword>
<protein>
    <submittedName>
        <fullName evidence="2">Putative gamma-glutamyltransferase YwrD</fullName>
    </submittedName>
</protein>
<sequence>MCALPGPDSPAASAPTPPPPTRKAVYGRAAVTSSQPLATAAGLQILARHGNAFDAAIATGAMLAVTEPCSNGIGGDLIALCDDNKSVTAVLGNGASPAALSASMLPEPPVPLDCPHTVTVPGTIAAWIDIKQRYGNPQISLLECLQPAIRAAREGFPVGKTTAFYWKLEEQFLNTTKNGTDLLLLDKSISKFRAPQEGEIFVNKPLARVLEDVGNKGRAAFYEGPVAQAMVDILTQLGAVMSMQDLACHQTVFTQPISTTYRGRTVYEPGPPTHGAIAIMCLNILDKYDLSALPEEDVYHLMIEAVRLSFSTAASHIADPAYFPECVNKFIQLSFGDQLRKRINMSERCVLEDTPSLPKGGTVQFSVIDADGNAVSAVQSNYCCFGTGIVPDGCGFSLQNRGLNFSLDPNSNNYVAGSKRSYHTIIPSLAKLGDWKAAVGVMGSFMQPQAHVQVLHALLDKGMDAQQALDRPRFRVTGCFSKVESGMDEDAVLVEDTFCEKVQADLVRRGHVVRLGKLQQFGKGHVCVRDQRGVVMAGADNRADGVAMAML</sequence>
<dbReference type="InterPro" id="IPR043138">
    <property type="entry name" value="GGT_lsub"/>
</dbReference>
<feature type="compositionally biased region" description="Low complexity" evidence="1">
    <location>
        <begin position="1"/>
        <end position="14"/>
    </location>
</feature>
<dbReference type="InterPro" id="IPR043137">
    <property type="entry name" value="GGT_ssub_C"/>
</dbReference>
<dbReference type="EMBL" id="NBIV01000001">
    <property type="protein sequence ID" value="PXF49951.1"/>
    <property type="molecule type" value="Genomic_DNA"/>
</dbReference>
<evidence type="ECO:0000313" key="3">
    <source>
        <dbReference type="Proteomes" id="UP000247409"/>
    </source>
</evidence>
<dbReference type="InterPro" id="IPR029055">
    <property type="entry name" value="Ntn_hydrolases_N"/>
</dbReference>